<dbReference type="PROSITE" id="PS51257">
    <property type="entry name" value="PROKAR_LIPOPROTEIN"/>
    <property type="match status" value="1"/>
</dbReference>
<dbReference type="InterPro" id="IPR012944">
    <property type="entry name" value="SusD_RagB_dom"/>
</dbReference>
<evidence type="ECO:0000313" key="8">
    <source>
        <dbReference type="EMBL" id="SDF84228.1"/>
    </source>
</evidence>
<gene>
    <name evidence="8" type="ORF">SAMN05192573_101519</name>
</gene>
<dbReference type="Pfam" id="PF14322">
    <property type="entry name" value="SusD-like_3"/>
    <property type="match status" value="1"/>
</dbReference>
<sequence length="614" mass="68267">MKLKFNILFVLLGIIALTISCKKVFDVDHPGGPITPEQEWGSPDFVKGYVTNFYNILPSWNRNEELAGEAYSGGSGGNGLNSFLKGTYTSQSGYPDRVWDWGRVRSINNFFANIDKSKSALSDADYKSLKGQAYFFRAYLYYRMVKVLGGVPIITAVQDPTADINTLLVKRNSSLECFDFIGKQLDSAINLLPATWGSNDIGRVTKGAAMAVKGEALLLKASPLFCKTPNATYWNDAYSALLAAKTELDADGYGLYTDNTAKPNENMWYDKAGAAKEMVLSLRYHYPEKTNGFQQGQRPLTETSGAAGSCDPTWEMVQAYPMKNGLPISDPASGYDPTEFWKDRDPRFYQTIVYNGARYDFADITPRVQWIFNTIAGDDAYKATPNYNITGFYCRKGIDTTLGSSVWNRQAFDWPIIRYAEVLLNLAEAANEVQHPAEARAYIIQIRQRAHITAGAGNYGLAASVGSDYQATLNAVMTERAIEFAFEGKRFWDLRRRRMFNVLNSMGTLHAYGPYFNSAAASSQYGINITQSNSGIAAQLSNLIVNSPASFDRNAFLKAITNYKYEPIDPGATSQINIPDAYYFGPIDPQYILQNKNLQQNIGWDGGTFNPVIQ</sequence>
<evidence type="ECO:0000256" key="5">
    <source>
        <dbReference type="ARBA" id="ARBA00023237"/>
    </source>
</evidence>
<evidence type="ECO:0000259" key="6">
    <source>
        <dbReference type="Pfam" id="PF07980"/>
    </source>
</evidence>
<evidence type="ECO:0000256" key="2">
    <source>
        <dbReference type="ARBA" id="ARBA00006275"/>
    </source>
</evidence>
<dbReference type="InterPro" id="IPR011990">
    <property type="entry name" value="TPR-like_helical_dom_sf"/>
</dbReference>
<dbReference type="SUPFAM" id="SSF48452">
    <property type="entry name" value="TPR-like"/>
    <property type="match status" value="1"/>
</dbReference>
<keyword evidence="9" id="KW-1185">Reference proteome</keyword>
<evidence type="ECO:0000259" key="7">
    <source>
        <dbReference type="Pfam" id="PF14322"/>
    </source>
</evidence>
<feature type="domain" description="RagB/SusD" evidence="6">
    <location>
        <begin position="295"/>
        <end position="604"/>
    </location>
</feature>
<dbReference type="GO" id="GO:0009279">
    <property type="term" value="C:cell outer membrane"/>
    <property type="evidence" value="ECO:0007669"/>
    <property type="project" value="UniProtKB-SubCell"/>
</dbReference>
<keyword evidence="3" id="KW-0732">Signal</keyword>
<comment type="subcellular location">
    <subcellularLocation>
        <location evidence="1">Cell outer membrane</location>
    </subcellularLocation>
</comment>
<accession>A0A1G7PDC3</accession>
<dbReference type="Gene3D" id="1.25.40.390">
    <property type="match status" value="1"/>
</dbReference>
<dbReference type="STRING" id="551996.SAMN05192573_101519"/>
<dbReference type="Pfam" id="PF07980">
    <property type="entry name" value="SusD_RagB"/>
    <property type="match status" value="1"/>
</dbReference>
<reference evidence="9" key="1">
    <citation type="submission" date="2016-10" db="EMBL/GenBank/DDBJ databases">
        <authorList>
            <person name="Varghese N."/>
            <person name="Submissions S."/>
        </authorList>
    </citation>
    <scope>NUCLEOTIDE SEQUENCE [LARGE SCALE GENOMIC DNA]</scope>
    <source>
        <strain evidence="9">Gh-67</strain>
    </source>
</reference>
<feature type="domain" description="SusD-like N-terminal" evidence="7">
    <location>
        <begin position="87"/>
        <end position="212"/>
    </location>
</feature>
<comment type="similarity">
    <text evidence="2">Belongs to the SusD family.</text>
</comment>
<proteinExistence type="inferred from homology"/>
<evidence type="ECO:0000256" key="3">
    <source>
        <dbReference type="ARBA" id="ARBA00022729"/>
    </source>
</evidence>
<evidence type="ECO:0000256" key="4">
    <source>
        <dbReference type="ARBA" id="ARBA00023136"/>
    </source>
</evidence>
<name>A0A1G7PDC3_9SPHI</name>
<keyword evidence="4" id="KW-0472">Membrane</keyword>
<evidence type="ECO:0000313" key="9">
    <source>
        <dbReference type="Proteomes" id="UP000199705"/>
    </source>
</evidence>
<organism evidence="8 9">
    <name type="scientific">Mucilaginibacter gossypii</name>
    <dbReference type="NCBI Taxonomy" id="551996"/>
    <lineage>
        <taxon>Bacteria</taxon>
        <taxon>Pseudomonadati</taxon>
        <taxon>Bacteroidota</taxon>
        <taxon>Sphingobacteriia</taxon>
        <taxon>Sphingobacteriales</taxon>
        <taxon>Sphingobacteriaceae</taxon>
        <taxon>Mucilaginibacter</taxon>
    </lineage>
</organism>
<dbReference type="InterPro" id="IPR033985">
    <property type="entry name" value="SusD-like_N"/>
</dbReference>
<evidence type="ECO:0000256" key="1">
    <source>
        <dbReference type="ARBA" id="ARBA00004442"/>
    </source>
</evidence>
<dbReference type="AlphaFoldDB" id="A0A1G7PDC3"/>
<dbReference type="EMBL" id="FNCG01000001">
    <property type="protein sequence ID" value="SDF84228.1"/>
    <property type="molecule type" value="Genomic_DNA"/>
</dbReference>
<dbReference type="Proteomes" id="UP000199705">
    <property type="component" value="Unassembled WGS sequence"/>
</dbReference>
<dbReference type="RefSeq" id="WP_091162726.1">
    <property type="nucleotide sequence ID" value="NZ_CP071878.2"/>
</dbReference>
<keyword evidence="5" id="KW-0998">Cell outer membrane</keyword>
<protein>
    <submittedName>
        <fullName evidence="8">Starch-binding associating with outer membrane</fullName>
    </submittedName>
</protein>